<organism evidence="6 7">
    <name type="scientific">Devosia insulae DS-56</name>
    <dbReference type="NCBI Taxonomy" id="1116389"/>
    <lineage>
        <taxon>Bacteria</taxon>
        <taxon>Pseudomonadati</taxon>
        <taxon>Pseudomonadota</taxon>
        <taxon>Alphaproteobacteria</taxon>
        <taxon>Hyphomicrobiales</taxon>
        <taxon>Devosiaceae</taxon>
        <taxon>Devosia</taxon>
    </lineage>
</organism>
<evidence type="ECO:0000256" key="5">
    <source>
        <dbReference type="SAM" id="Phobius"/>
    </source>
</evidence>
<dbReference type="InterPro" id="IPR032808">
    <property type="entry name" value="DoxX"/>
</dbReference>
<dbReference type="RefSeq" id="WP_069909744.1">
    <property type="nucleotide sequence ID" value="NZ_LAJE02000173.1"/>
</dbReference>
<evidence type="ECO:0008006" key="8">
    <source>
        <dbReference type="Google" id="ProtNLM"/>
    </source>
</evidence>
<comment type="caution">
    <text evidence="6">The sequence shown here is derived from an EMBL/GenBank/DDBJ whole genome shotgun (WGS) entry which is preliminary data.</text>
</comment>
<dbReference type="GO" id="GO:0016020">
    <property type="term" value="C:membrane"/>
    <property type="evidence" value="ECO:0007669"/>
    <property type="project" value="UniProtKB-SubCell"/>
</dbReference>
<sequence length="145" mass="15314">MLGTLAIFVARLLFSGAFLVAVVMKFLSIGDTAAAIASIGFPAPLFFAWASAFFEFGLVLAFLTGAFFTEAAVLAAAYVLFLGFAFYGPATWPGNPVQMGLFINHLTFIAGLLFAAVHGPGRTMVLGWTVPWPAARRSASATRAD</sequence>
<evidence type="ECO:0000256" key="4">
    <source>
        <dbReference type="ARBA" id="ARBA00023136"/>
    </source>
</evidence>
<reference evidence="6 7" key="1">
    <citation type="journal article" date="2015" name="Genome Announc.">
        <title>Genome Assemblies of Three Soil-Associated Devosia species: D. insulae, D. limi, and D. soli.</title>
        <authorList>
            <person name="Hassan Y.I."/>
            <person name="Lepp D."/>
            <person name="Zhou T."/>
        </authorList>
    </citation>
    <scope>NUCLEOTIDE SEQUENCE [LARGE SCALE GENOMIC DNA]</scope>
    <source>
        <strain evidence="6 7">DS-56</strain>
    </source>
</reference>
<keyword evidence="4 5" id="KW-0472">Membrane</keyword>
<accession>A0A1E5XQY2</accession>
<evidence type="ECO:0000313" key="6">
    <source>
        <dbReference type="EMBL" id="OEO31008.1"/>
    </source>
</evidence>
<name>A0A1E5XQY2_9HYPH</name>
<evidence type="ECO:0000256" key="2">
    <source>
        <dbReference type="ARBA" id="ARBA00022692"/>
    </source>
</evidence>
<keyword evidence="7" id="KW-1185">Reference proteome</keyword>
<keyword evidence="2 5" id="KW-0812">Transmembrane</keyword>
<feature type="transmembrane region" description="Helical" evidence="5">
    <location>
        <begin position="6"/>
        <end position="27"/>
    </location>
</feature>
<dbReference type="Proteomes" id="UP000095463">
    <property type="component" value="Unassembled WGS sequence"/>
</dbReference>
<feature type="transmembrane region" description="Helical" evidence="5">
    <location>
        <begin position="99"/>
        <end position="118"/>
    </location>
</feature>
<protein>
    <recommendedName>
        <fullName evidence="8">DoxX family protein</fullName>
    </recommendedName>
</protein>
<evidence type="ECO:0000256" key="3">
    <source>
        <dbReference type="ARBA" id="ARBA00022989"/>
    </source>
</evidence>
<dbReference type="AlphaFoldDB" id="A0A1E5XQY2"/>
<feature type="transmembrane region" description="Helical" evidence="5">
    <location>
        <begin position="34"/>
        <end position="54"/>
    </location>
</feature>
<evidence type="ECO:0000256" key="1">
    <source>
        <dbReference type="ARBA" id="ARBA00004141"/>
    </source>
</evidence>
<dbReference type="OrthoDB" id="8099804at2"/>
<dbReference type="Pfam" id="PF07681">
    <property type="entry name" value="DoxX"/>
    <property type="match status" value="1"/>
</dbReference>
<keyword evidence="3 5" id="KW-1133">Transmembrane helix</keyword>
<gene>
    <name evidence="6" type="ORF">VW23_018120</name>
</gene>
<dbReference type="EMBL" id="LAJE02000173">
    <property type="protein sequence ID" value="OEO31008.1"/>
    <property type="molecule type" value="Genomic_DNA"/>
</dbReference>
<evidence type="ECO:0000313" key="7">
    <source>
        <dbReference type="Proteomes" id="UP000095463"/>
    </source>
</evidence>
<comment type="subcellular location">
    <subcellularLocation>
        <location evidence="1">Membrane</location>
        <topology evidence="1">Multi-pass membrane protein</topology>
    </subcellularLocation>
</comment>
<proteinExistence type="predicted"/>
<feature type="transmembrane region" description="Helical" evidence="5">
    <location>
        <begin position="60"/>
        <end position="87"/>
    </location>
</feature>